<dbReference type="AlphaFoldDB" id="A0A848L3H1"/>
<evidence type="ECO:0000313" key="1">
    <source>
        <dbReference type="EMBL" id="NMO03605.1"/>
    </source>
</evidence>
<accession>A0A848L3H1</accession>
<keyword evidence="2" id="KW-1185">Reference proteome</keyword>
<dbReference type="Proteomes" id="UP000550729">
    <property type="component" value="Unassembled WGS sequence"/>
</dbReference>
<comment type="caution">
    <text evidence="1">The sequence shown here is derived from an EMBL/GenBank/DDBJ whole genome shotgun (WGS) entry which is preliminary data.</text>
</comment>
<protein>
    <submittedName>
        <fullName evidence="1">Uncharacterized protein</fullName>
    </submittedName>
</protein>
<name>A0A848L3H1_9ACTN</name>
<dbReference type="RefSeq" id="WP_170196111.1">
    <property type="nucleotide sequence ID" value="NZ_JABBNB010000025.1"/>
</dbReference>
<reference evidence="1 2" key="1">
    <citation type="submission" date="2020-04" db="EMBL/GenBank/DDBJ databases">
        <title>Gordonia sp. nov. TBRC 11910.</title>
        <authorList>
            <person name="Suriyachadkun C."/>
        </authorList>
    </citation>
    <scope>NUCLEOTIDE SEQUENCE [LARGE SCALE GENOMIC DNA]</scope>
    <source>
        <strain evidence="1 2">TBRC 11910</strain>
    </source>
</reference>
<evidence type="ECO:0000313" key="2">
    <source>
        <dbReference type="Proteomes" id="UP000550729"/>
    </source>
</evidence>
<dbReference type="EMBL" id="JABBNB010000025">
    <property type="protein sequence ID" value="NMO03605.1"/>
    <property type="molecule type" value="Genomic_DNA"/>
</dbReference>
<proteinExistence type="predicted"/>
<gene>
    <name evidence="1" type="ORF">HH308_20525</name>
</gene>
<organism evidence="1 2">
    <name type="scientific">Gordonia asplenii</name>
    <dbReference type="NCBI Taxonomy" id="2725283"/>
    <lineage>
        <taxon>Bacteria</taxon>
        <taxon>Bacillati</taxon>
        <taxon>Actinomycetota</taxon>
        <taxon>Actinomycetes</taxon>
        <taxon>Mycobacteriales</taxon>
        <taxon>Gordoniaceae</taxon>
        <taxon>Gordonia</taxon>
    </lineage>
</organism>
<sequence>MLVYAAIFTLQSPLFRRIGSGDERQSARVIGAARAVLWSGGGLTAGVAATAGAPANADVPKPR</sequence>